<dbReference type="Proteomes" id="UP000612362">
    <property type="component" value="Unassembled WGS sequence"/>
</dbReference>
<sequence length="54" mass="6283">MTMYDTQQAVYLFNNFHDGCIVGLQGKMLAFIDYDNRMMAKPFKWIYLGKALAV</sequence>
<gene>
    <name evidence="1" type="ORF">KSX_67740</name>
</gene>
<dbReference type="AlphaFoldDB" id="A0A8J3MW58"/>
<keyword evidence="2" id="KW-1185">Reference proteome</keyword>
<dbReference type="EMBL" id="BNJF01000004">
    <property type="protein sequence ID" value="GHO48611.1"/>
    <property type="molecule type" value="Genomic_DNA"/>
</dbReference>
<reference evidence="1" key="1">
    <citation type="submission" date="2020-10" db="EMBL/GenBank/DDBJ databases">
        <title>Taxonomic study of unclassified bacteria belonging to the class Ktedonobacteria.</title>
        <authorList>
            <person name="Yabe S."/>
            <person name="Wang C.M."/>
            <person name="Zheng Y."/>
            <person name="Sakai Y."/>
            <person name="Cavaletti L."/>
            <person name="Monciardini P."/>
            <person name="Donadio S."/>
        </authorList>
    </citation>
    <scope>NUCLEOTIDE SEQUENCE</scope>
    <source>
        <strain evidence="1">SOSP1-1</strain>
    </source>
</reference>
<comment type="caution">
    <text evidence="1">The sequence shown here is derived from an EMBL/GenBank/DDBJ whole genome shotgun (WGS) entry which is preliminary data.</text>
</comment>
<evidence type="ECO:0000313" key="2">
    <source>
        <dbReference type="Proteomes" id="UP000612362"/>
    </source>
</evidence>
<evidence type="ECO:0000313" key="1">
    <source>
        <dbReference type="EMBL" id="GHO48611.1"/>
    </source>
</evidence>
<protein>
    <submittedName>
        <fullName evidence="1">Uncharacterized protein</fullName>
    </submittedName>
</protein>
<organism evidence="1 2">
    <name type="scientific">Ktedonospora formicarum</name>
    <dbReference type="NCBI Taxonomy" id="2778364"/>
    <lineage>
        <taxon>Bacteria</taxon>
        <taxon>Bacillati</taxon>
        <taxon>Chloroflexota</taxon>
        <taxon>Ktedonobacteria</taxon>
        <taxon>Ktedonobacterales</taxon>
        <taxon>Ktedonobacteraceae</taxon>
        <taxon>Ktedonospora</taxon>
    </lineage>
</organism>
<proteinExistence type="predicted"/>
<accession>A0A8J3MW58</accession>
<name>A0A8J3MW58_9CHLR</name>